<keyword evidence="1" id="KW-0812">Transmembrane</keyword>
<dbReference type="OMA" id="IRTIFRY"/>
<gene>
    <name evidence="2" type="ORF">NEQG_01279</name>
</gene>
<keyword evidence="3" id="KW-1185">Reference proteome</keyword>
<dbReference type="HOGENOM" id="CLU_689042_0_0_1"/>
<keyword evidence="1" id="KW-1133">Transmembrane helix</keyword>
<dbReference type="Proteomes" id="UP000002872">
    <property type="component" value="Unassembled WGS sequence"/>
</dbReference>
<evidence type="ECO:0000313" key="2">
    <source>
        <dbReference type="EMBL" id="EIJ88589.1"/>
    </source>
</evidence>
<accession>I3EH92</accession>
<dbReference type="EMBL" id="GL870878">
    <property type="protein sequence ID" value="EIJ88589.1"/>
    <property type="molecule type" value="Genomic_DNA"/>
</dbReference>
<name>I3EH92_NEMP3</name>
<evidence type="ECO:0000313" key="3">
    <source>
        <dbReference type="Proteomes" id="UP000002872"/>
    </source>
</evidence>
<evidence type="ECO:0000256" key="1">
    <source>
        <dbReference type="SAM" id="Phobius"/>
    </source>
</evidence>
<feature type="transmembrane region" description="Helical" evidence="1">
    <location>
        <begin position="329"/>
        <end position="354"/>
    </location>
</feature>
<feature type="transmembrane region" description="Helical" evidence="1">
    <location>
        <begin position="405"/>
        <end position="426"/>
    </location>
</feature>
<feature type="transmembrane region" description="Helical" evidence="1">
    <location>
        <begin position="298"/>
        <end position="317"/>
    </location>
</feature>
<feature type="transmembrane region" description="Helical" evidence="1">
    <location>
        <begin position="264"/>
        <end position="286"/>
    </location>
</feature>
<dbReference type="OrthoDB" id="10431316at2759"/>
<dbReference type="AlphaFoldDB" id="I3EH92"/>
<dbReference type="VEuPathDB" id="MicrosporidiaDB:NEQG_01279"/>
<dbReference type="InParanoid" id="I3EH92"/>
<feature type="transmembrane region" description="Helical" evidence="1">
    <location>
        <begin position="366"/>
        <end position="385"/>
    </location>
</feature>
<reference evidence="2" key="1">
    <citation type="submission" date="2011-01" db="EMBL/GenBank/DDBJ databases">
        <title>The Genome Sequence of Nematocida parisii strain ERTm3.</title>
        <authorList>
            <consortium name="The Broad Institute Genome Sequencing Platform"/>
            <consortium name="The Broad Institute Genome Sequencing Center for Infectious Disease"/>
            <person name="Cuomo C."/>
            <person name="Troemel E."/>
            <person name="Young S.K."/>
            <person name="Zeng Q."/>
            <person name="Gargeya S."/>
            <person name="Fitzgerald M."/>
            <person name="Haas B."/>
            <person name="Abouelleil A."/>
            <person name="Alvarado L."/>
            <person name="Arachchi H.M."/>
            <person name="Berlin A."/>
            <person name="Chapman S.B."/>
            <person name="Gearin G."/>
            <person name="Goldberg J."/>
            <person name="Griggs A."/>
            <person name="Gujja S."/>
            <person name="Hansen M."/>
            <person name="Heiman D."/>
            <person name="Howarth C."/>
            <person name="Larimer J."/>
            <person name="Lui A."/>
            <person name="MacDonald P.J.P."/>
            <person name="McCowen C."/>
            <person name="Montmayeur A."/>
            <person name="Murphy C."/>
            <person name="Neiman D."/>
            <person name="Pearson M."/>
            <person name="Priest M."/>
            <person name="Roberts A."/>
            <person name="Saif S."/>
            <person name="Shea T."/>
            <person name="Sisk P."/>
            <person name="Stolte C."/>
            <person name="Sykes S."/>
            <person name="Wortman J."/>
            <person name="Nusbaum C."/>
            <person name="Birren B."/>
        </authorList>
    </citation>
    <scope>NUCLEOTIDE SEQUENCE</scope>
    <source>
        <strain evidence="2">ERTm3</strain>
    </source>
</reference>
<keyword evidence="1" id="KW-0472">Membrane</keyword>
<organism evidence="2 3">
    <name type="scientific">Nematocida parisii (strain ERTm3)</name>
    <name type="common">Nematode killer fungus</name>
    <dbReference type="NCBI Taxonomy" id="935791"/>
    <lineage>
        <taxon>Eukaryota</taxon>
        <taxon>Fungi</taxon>
        <taxon>Fungi incertae sedis</taxon>
        <taxon>Microsporidia</taxon>
        <taxon>Nematocida</taxon>
    </lineage>
</organism>
<sequence length="452" mass="52175">MKEYETAEPFIIQSDTYLLHIVALVQHTIKILNKQIELINNLYITHCVISNVSDIITRISLEIESLEVFITTFIPYITDIISTHKQNITVVKQTEDHINQKRAELITNMNILFLEIIKAIELISNSIINNNNNTISNNSIINNNNNTISNNSTGYNKHSIISNDNSTGYNKHSIISSNNSTGYNKHSIISNDNSTGYNKHSIISNEELRNLCNVLIEDTFNNLESIQKFYYTEDINVKLSNPVSDKVNKVSIISTLVSGYLKSGVPYIILIIGIIMGIIHVNELLTVRSTIIKIMAEYIIQLPIIIITSTIFITHMVNNNIEYYTHCGIINSIILSSIQIIFTVCTGIQLLIVLSKFMIHYVNNNTYCIMCIYFFISLFIIYTGISYERDVFKYKNTMCKIFYKYLYFMYKYYCTLYIILLTHIFIIQCVNNNNILVYKITKRFINITKYII</sequence>
<proteinExistence type="predicted"/>
<protein>
    <submittedName>
        <fullName evidence="2">Uncharacterized protein</fullName>
    </submittedName>
</protein>